<keyword evidence="2" id="KW-0802">TPR repeat</keyword>
<evidence type="ECO:0000313" key="5">
    <source>
        <dbReference type="Proteomes" id="UP000222106"/>
    </source>
</evidence>
<keyword evidence="1" id="KW-0238">DNA-binding</keyword>
<dbReference type="RefSeq" id="WP_143426852.1">
    <property type="nucleotide sequence ID" value="NZ_PDJI01000004.1"/>
</dbReference>
<dbReference type="PROSITE" id="PS50005">
    <property type="entry name" value="TPR"/>
    <property type="match status" value="1"/>
</dbReference>
<evidence type="ECO:0000256" key="1">
    <source>
        <dbReference type="ARBA" id="ARBA00023125"/>
    </source>
</evidence>
<dbReference type="InterPro" id="IPR036388">
    <property type="entry name" value="WH-like_DNA-bd_sf"/>
</dbReference>
<dbReference type="InterPro" id="IPR016032">
    <property type="entry name" value="Sig_transdc_resp-reg_C-effctor"/>
</dbReference>
<gene>
    <name evidence="4" type="ORF">ATJ97_0552</name>
</gene>
<dbReference type="InterPro" id="IPR011990">
    <property type="entry name" value="TPR-like_helical_dom_sf"/>
</dbReference>
<dbReference type="SUPFAM" id="SSF46894">
    <property type="entry name" value="C-terminal effector domain of the bipartite response regulators"/>
    <property type="match status" value="1"/>
</dbReference>
<accession>A0A2A9EIJ7</accession>
<dbReference type="PRINTS" id="PR00038">
    <property type="entry name" value="HTHLUXR"/>
</dbReference>
<dbReference type="InterPro" id="IPR019734">
    <property type="entry name" value="TPR_rpt"/>
</dbReference>
<dbReference type="CDD" id="cd06170">
    <property type="entry name" value="LuxR_C_like"/>
    <property type="match status" value="1"/>
</dbReference>
<evidence type="ECO:0000259" key="3">
    <source>
        <dbReference type="PROSITE" id="PS50043"/>
    </source>
</evidence>
<sequence length="579" mass="61415">MAVEQLDRGRQAYARHQWAAAYASMAAAGTETPLPPDDLFRMATSASLLGRDDESDDLFAAACRGFVAVARHDRAARCAFWAATALLDRGLSARAAAWEERAHALVDARADELGEQSELGELGRAYLQLLEARRSAVAGRLDDAARSASAALETADRAGDPDLAALARLAVGASDVLRGLTSSGVAVVDEVVAAVSARGVSALTTGTVYCAAIDLSDATMDLARAREWTRVLTRWCDAQPDLVLFRGAAHLARARLLRLRGSWPEAVTEAGHALTRLGDPPGQRRAGDAWYELGEVLRLQGELDEAEQAFRSAVDHGRGPHPGHALLLLGRGRADEAADVVRHALARTVRPPDRTVPRAHRALPAHRAVPAERGVLLAERALLLAAATEILLRAGDLVGARQAAAELGRSARPGTGTMLAALADHAAGAVLLAEGRARPALEALHRAWAAWVRLDVPYEVARTRVLLARAGSAVGDDDGARLELESACQAFERLGAAPDLAAARDELRRFAPALGASGLSQRELEVLRLVALGRTNRAIAAELFVSEKTVARHLSSIFAKLDVPSRAAATVYAFEHGLV</sequence>
<dbReference type="PROSITE" id="PS50043">
    <property type="entry name" value="HTH_LUXR_2"/>
    <property type="match status" value="1"/>
</dbReference>
<evidence type="ECO:0000256" key="2">
    <source>
        <dbReference type="PROSITE-ProRule" id="PRU00339"/>
    </source>
</evidence>
<organism evidence="4 5">
    <name type="scientific">Georgenia soli</name>
    <dbReference type="NCBI Taxonomy" id="638953"/>
    <lineage>
        <taxon>Bacteria</taxon>
        <taxon>Bacillati</taxon>
        <taxon>Actinomycetota</taxon>
        <taxon>Actinomycetes</taxon>
        <taxon>Micrococcales</taxon>
        <taxon>Bogoriellaceae</taxon>
        <taxon>Georgenia</taxon>
    </lineage>
</organism>
<dbReference type="SMART" id="SM00421">
    <property type="entry name" value="HTH_LUXR"/>
    <property type="match status" value="1"/>
</dbReference>
<dbReference type="GO" id="GO:0006355">
    <property type="term" value="P:regulation of DNA-templated transcription"/>
    <property type="evidence" value="ECO:0007669"/>
    <property type="project" value="InterPro"/>
</dbReference>
<dbReference type="InterPro" id="IPR039420">
    <property type="entry name" value="WalR-like"/>
</dbReference>
<dbReference type="Gene3D" id="1.10.10.10">
    <property type="entry name" value="Winged helix-like DNA-binding domain superfamily/Winged helix DNA-binding domain"/>
    <property type="match status" value="1"/>
</dbReference>
<evidence type="ECO:0000313" key="4">
    <source>
        <dbReference type="EMBL" id="PFG38082.1"/>
    </source>
</evidence>
<dbReference type="GO" id="GO:0003677">
    <property type="term" value="F:DNA binding"/>
    <property type="evidence" value="ECO:0007669"/>
    <property type="project" value="UniProtKB-KW"/>
</dbReference>
<comment type="caution">
    <text evidence="4">The sequence shown here is derived from an EMBL/GenBank/DDBJ whole genome shotgun (WGS) entry which is preliminary data.</text>
</comment>
<dbReference type="Proteomes" id="UP000222106">
    <property type="component" value="Unassembled WGS sequence"/>
</dbReference>
<protein>
    <submittedName>
        <fullName evidence="4">Tetratricopeptide repeat protein</fullName>
    </submittedName>
</protein>
<name>A0A2A9EIJ7_9MICO</name>
<reference evidence="4 5" key="1">
    <citation type="submission" date="2017-10" db="EMBL/GenBank/DDBJ databases">
        <title>Sequencing the genomes of 1000 actinobacteria strains.</title>
        <authorList>
            <person name="Klenk H.-P."/>
        </authorList>
    </citation>
    <scope>NUCLEOTIDE SEQUENCE [LARGE SCALE GENOMIC DNA]</scope>
    <source>
        <strain evidence="4 5">DSM 21838</strain>
    </source>
</reference>
<dbReference type="EMBL" id="PDJI01000004">
    <property type="protein sequence ID" value="PFG38082.1"/>
    <property type="molecule type" value="Genomic_DNA"/>
</dbReference>
<dbReference type="PANTHER" id="PTHR43214">
    <property type="entry name" value="TWO-COMPONENT RESPONSE REGULATOR"/>
    <property type="match status" value="1"/>
</dbReference>
<dbReference type="OrthoDB" id="27092at2"/>
<feature type="repeat" description="TPR" evidence="2">
    <location>
        <begin position="287"/>
        <end position="320"/>
    </location>
</feature>
<dbReference type="Pfam" id="PF00196">
    <property type="entry name" value="GerE"/>
    <property type="match status" value="1"/>
</dbReference>
<proteinExistence type="predicted"/>
<keyword evidence="5" id="KW-1185">Reference proteome</keyword>
<dbReference type="SMART" id="SM00028">
    <property type="entry name" value="TPR"/>
    <property type="match status" value="2"/>
</dbReference>
<dbReference type="Gene3D" id="1.25.40.10">
    <property type="entry name" value="Tetratricopeptide repeat domain"/>
    <property type="match status" value="1"/>
</dbReference>
<feature type="domain" description="HTH luxR-type" evidence="3">
    <location>
        <begin position="512"/>
        <end position="577"/>
    </location>
</feature>
<dbReference type="AlphaFoldDB" id="A0A2A9EIJ7"/>
<dbReference type="InterPro" id="IPR000792">
    <property type="entry name" value="Tscrpt_reg_LuxR_C"/>
</dbReference>
<dbReference type="SUPFAM" id="SSF48452">
    <property type="entry name" value="TPR-like"/>
    <property type="match status" value="1"/>
</dbReference>
<dbReference type="PROSITE" id="PS00622">
    <property type="entry name" value="HTH_LUXR_1"/>
    <property type="match status" value="1"/>
</dbReference>